<reference evidence="1" key="2">
    <citation type="submission" date="2003-12" db="EMBL/GenBank/DDBJ databases">
        <title>Monterey Bay Coastal Ocean Microbial Observatory environmental clone sequencing.</title>
        <authorList>
            <person name="DeLong E.F."/>
        </authorList>
    </citation>
    <scope>NUCLEOTIDE SEQUENCE</scope>
</reference>
<organism evidence="1">
    <name type="scientific">uncultured marine bacterium 561</name>
    <dbReference type="NCBI Taxonomy" id="257396"/>
    <lineage>
        <taxon>Bacteria</taxon>
        <taxon>environmental samples</taxon>
    </lineage>
</organism>
<sequence length="174" mass="19142">MNSDKIRERFGHYGVELLEQDTRTRLASLYSLSGEQRITRTLALTRFELPTHPGVEAQDAQIRSGESIGATLRKAGWSIVKNETIDCQVTAGQRFALLGGATLSPEDNVLLRVYTLNITRQDLSIDYAIIAEAYHGEHIAPSTDLPSATKVMPSLSESQALALTDLLAAMQQRD</sequence>
<protein>
    <submittedName>
        <fullName evidence="1">Uncharacterized protein</fullName>
    </submittedName>
</protein>
<gene>
    <name evidence="1" type="ORF">MBMO_EBAC000-47H08.48</name>
</gene>
<accession>Q6SG93</accession>
<dbReference type="AlphaFoldDB" id="Q6SG93"/>
<name>Q6SG93_9BACT</name>
<evidence type="ECO:0000313" key="1">
    <source>
        <dbReference type="EMBL" id="AAR37969.1"/>
    </source>
</evidence>
<proteinExistence type="predicted"/>
<dbReference type="EMBL" id="AY458643">
    <property type="protein sequence ID" value="AAR37969.1"/>
    <property type="molecule type" value="Genomic_DNA"/>
</dbReference>
<reference evidence="1" key="1">
    <citation type="submission" date="2003-11" db="EMBL/GenBank/DDBJ databases">
        <authorList>
            <person name="Heidelberg J.F."/>
            <person name="Eisen J.A."/>
            <person name="Nelson W.C."/>
            <person name="DeLong E.F."/>
        </authorList>
    </citation>
    <scope>NUCLEOTIDE SEQUENCE</scope>
</reference>